<dbReference type="InterPro" id="IPR029058">
    <property type="entry name" value="AB_hydrolase_fold"/>
</dbReference>
<dbReference type="HAMAP" id="MF_01660">
    <property type="entry name" value="MenH"/>
    <property type="match status" value="1"/>
</dbReference>
<dbReference type="InterPro" id="IPR000073">
    <property type="entry name" value="AB_hydrolase_1"/>
</dbReference>
<dbReference type="PANTHER" id="PTHR42916">
    <property type="entry name" value="2-SUCCINYL-5-ENOLPYRUVYL-6-HYDROXY-3-CYCLOHEXENE-1-CARBOXYLATE SYNTHASE"/>
    <property type="match status" value="1"/>
</dbReference>
<reference evidence="5 6" key="1">
    <citation type="submission" date="2020-04" db="EMBL/GenBank/DDBJ databases">
        <title>Bacillus sp. UniB3 isolated from commercial digestive syrup.</title>
        <authorList>
            <person name="Thorat V."/>
            <person name="Kirdat K."/>
            <person name="Tiwarekar B."/>
            <person name="Yadav A."/>
        </authorList>
    </citation>
    <scope>NUCLEOTIDE SEQUENCE [LARGE SCALE GENOMIC DNA]</scope>
    <source>
        <strain evidence="5 6">UniB3</strain>
    </source>
</reference>
<dbReference type="InterPro" id="IPR022485">
    <property type="entry name" value="SHCHC_synthase_MenH"/>
</dbReference>
<keyword evidence="1 3" id="KW-0474">Menaquinone biosynthesis</keyword>
<evidence type="ECO:0000256" key="2">
    <source>
        <dbReference type="ARBA" id="ARBA00023239"/>
    </source>
</evidence>
<comment type="subunit">
    <text evidence="3">Monomer.</text>
</comment>
<proteinExistence type="inferred from homology"/>
<comment type="pathway">
    <text evidence="3">Quinol/quinone metabolism; menaquinone biosynthesis.</text>
</comment>
<dbReference type="UniPathway" id="UPA01057">
    <property type="reaction ID" value="UER00900"/>
</dbReference>
<gene>
    <name evidence="3 5" type="primary">menH</name>
    <name evidence="5" type="ORF">HHU08_18070</name>
</gene>
<dbReference type="UniPathway" id="UPA00079"/>
<dbReference type="Proteomes" id="UP000588491">
    <property type="component" value="Unassembled WGS sequence"/>
</dbReference>
<dbReference type="GO" id="GO:0070205">
    <property type="term" value="F:2-succinyl-6-hydroxy-2,4-cyclohexadiene-1-carboxylate synthase activity"/>
    <property type="evidence" value="ECO:0007669"/>
    <property type="project" value="UniProtKB-UniRule"/>
</dbReference>
<dbReference type="EC" id="4.2.99.20" evidence="3"/>
<comment type="catalytic activity">
    <reaction evidence="3">
        <text>5-enolpyruvoyl-6-hydroxy-2-succinyl-cyclohex-3-ene-1-carboxylate = (1R,6R)-6-hydroxy-2-succinyl-cyclohexa-2,4-diene-1-carboxylate + pyruvate</text>
        <dbReference type="Rhea" id="RHEA:25597"/>
        <dbReference type="ChEBI" id="CHEBI:15361"/>
        <dbReference type="ChEBI" id="CHEBI:58689"/>
        <dbReference type="ChEBI" id="CHEBI:58818"/>
        <dbReference type="EC" id="4.2.99.20"/>
    </reaction>
</comment>
<comment type="pathway">
    <text evidence="3">Quinol/quinone metabolism; 1,4-dihydroxy-2-naphthoate biosynthesis; 1,4-dihydroxy-2-naphthoate from chorismate: step 3/7.</text>
</comment>
<evidence type="ECO:0000313" key="5">
    <source>
        <dbReference type="EMBL" id="NMO78892.1"/>
    </source>
</evidence>
<dbReference type="NCBIfam" id="TIGR03695">
    <property type="entry name" value="menH_SHCHC"/>
    <property type="match status" value="1"/>
</dbReference>
<evidence type="ECO:0000259" key="4">
    <source>
        <dbReference type="Pfam" id="PF00561"/>
    </source>
</evidence>
<feature type="domain" description="AB hydrolase-1" evidence="4">
    <location>
        <begin position="21"/>
        <end position="255"/>
    </location>
</feature>
<dbReference type="EMBL" id="JABBPK010000001">
    <property type="protein sequence ID" value="NMO78892.1"/>
    <property type="molecule type" value="Genomic_DNA"/>
</dbReference>
<accession>A0A7Y0KAY3</accession>
<evidence type="ECO:0000256" key="1">
    <source>
        <dbReference type="ARBA" id="ARBA00022428"/>
    </source>
</evidence>
<comment type="function">
    <text evidence="3">Catalyzes a proton abstraction reaction that results in 2,5-elimination of pyruvate from 2-succinyl-5-enolpyruvyl-6-hydroxy-3-cyclohexene-1-carboxylate (SEPHCHC) and the formation of 2-succinyl-6-hydroxy-2,4-cyclohexadiene-1-carboxylate (SHCHC).</text>
</comment>
<dbReference type="PRINTS" id="PR00111">
    <property type="entry name" value="ABHYDROLASE"/>
</dbReference>
<organism evidence="5 6">
    <name type="scientific">Niallia alba</name>
    <dbReference type="NCBI Taxonomy" id="2729105"/>
    <lineage>
        <taxon>Bacteria</taxon>
        <taxon>Bacillati</taxon>
        <taxon>Bacillota</taxon>
        <taxon>Bacilli</taxon>
        <taxon>Bacillales</taxon>
        <taxon>Bacillaceae</taxon>
        <taxon>Niallia</taxon>
    </lineage>
</organism>
<sequence>MFIKIKDVNYHITVDGEGESLLLLHGFTGDCRTWLPFIPLWKKYYKVITVDIIGHGKTDSPKETKKYVMEESVSHLKALIDYLQIAPVHLLGYSMGGRLALAYSMEYPDTVKKLILESASPGLRTELERKQRRILDEKLGDSILEKGIISFVNKWEKIPLFKSQERLSPDARQAIRDQRLVNNPMGLANSLRGMGTGAQSSYWSQLYQFPKKALLITGELDQKFDGIAEEMAKCNKKMQHLNVNDAGHAIHVEKPEIFGTIVLEFLRS</sequence>
<evidence type="ECO:0000313" key="6">
    <source>
        <dbReference type="Proteomes" id="UP000588491"/>
    </source>
</evidence>
<dbReference type="PANTHER" id="PTHR42916:SF1">
    <property type="entry name" value="PROTEIN PHYLLO, CHLOROPLASTIC"/>
    <property type="match status" value="1"/>
</dbReference>
<keyword evidence="6" id="KW-1185">Reference proteome</keyword>
<dbReference type="Pfam" id="PF00561">
    <property type="entry name" value="Abhydrolase_1"/>
    <property type="match status" value="1"/>
</dbReference>
<dbReference type="Gene3D" id="3.40.50.1820">
    <property type="entry name" value="alpha/beta hydrolase"/>
    <property type="match status" value="1"/>
</dbReference>
<dbReference type="AlphaFoldDB" id="A0A7Y0KAY3"/>
<comment type="caution">
    <text evidence="5">The sequence shown here is derived from an EMBL/GenBank/DDBJ whole genome shotgun (WGS) entry which is preliminary data.</text>
</comment>
<dbReference type="SUPFAM" id="SSF53474">
    <property type="entry name" value="alpha/beta-Hydrolases"/>
    <property type="match status" value="1"/>
</dbReference>
<protein>
    <recommendedName>
        <fullName evidence="3">Putative 2-succinyl-6-hydroxy-2,4-cyclohexadiene-1-carboxylate synthase</fullName>
        <shortName evidence="3">SHCHC synthase</shortName>
        <ecNumber evidence="3">4.2.99.20</ecNumber>
    </recommendedName>
</protein>
<name>A0A7Y0KAY3_9BACI</name>
<evidence type="ECO:0000256" key="3">
    <source>
        <dbReference type="HAMAP-Rule" id="MF_01660"/>
    </source>
</evidence>
<keyword evidence="2 3" id="KW-0456">Lyase</keyword>
<dbReference type="RefSeq" id="WP_101730617.1">
    <property type="nucleotide sequence ID" value="NZ_JABBPK010000001.1"/>
</dbReference>
<dbReference type="GO" id="GO:0009234">
    <property type="term" value="P:menaquinone biosynthetic process"/>
    <property type="evidence" value="ECO:0007669"/>
    <property type="project" value="UniProtKB-UniRule"/>
</dbReference>
<comment type="similarity">
    <text evidence="3">Belongs to the AB hydrolase superfamily. MenH family.</text>
</comment>